<name>A0A1J5R5N9_9ZZZZ</name>
<proteinExistence type="predicted"/>
<dbReference type="NCBIfam" id="TIGR00369">
    <property type="entry name" value="unchar_dom_1"/>
    <property type="match status" value="1"/>
</dbReference>
<feature type="region of interest" description="Disordered" evidence="2">
    <location>
        <begin position="130"/>
        <end position="154"/>
    </location>
</feature>
<organism evidence="4">
    <name type="scientific">mine drainage metagenome</name>
    <dbReference type="NCBI Taxonomy" id="410659"/>
    <lineage>
        <taxon>unclassified sequences</taxon>
        <taxon>metagenomes</taxon>
        <taxon>ecological metagenomes</taxon>
    </lineage>
</organism>
<dbReference type="Gene3D" id="3.10.129.10">
    <property type="entry name" value="Hotdog Thioesterase"/>
    <property type="match status" value="1"/>
</dbReference>
<protein>
    <submittedName>
        <fullName evidence="4">Thioesterase superfamily protein</fullName>
    </submittedName>
</protein>
<feature type="compositionally biased region" description="Pro residues" evidence="2">
    <location>
        <begin position="138"/>
        <end position="154"/>
    </location>
</feature>
<reference evidence="4" key="1">
    <citation type="submission" date="2016-10" db="EMBL/GenBank/DDBJ databases">
        <title>Sequence of Gallionella enrichment culture.</title>
        <authorList>
            <person name="Poehlein A."/>
            <person name="Muehling M."/>
            <person name="Daniel R."/>
        </authorList>
    </citation>
    <scope>NUCLEOTIDE SEQUENCE</scope>
</reference>
<evidence type="ECO:0000256" key="2">
    <source>
        <dbReference type="SAM" id="MobiDB-lite"/>
    </source>
</evidence>
<dbReference type="CDD" id="cd03443">
    <property type="entry name" value="PaaI_thioesterase"/>
    <property type="match status" value="1"/>
</dbReference>
<evidence type="ECO:0000259" key="3">
    <source>
        <dbReference type="Pfam" id="PF03061"/>
    </source>
</evidence>
<evidence type="ECO:0000313" key="4">
    <source>
        <dbReference type="EMBL" id="OIQ91270.1"/>
    </source>
</evidence>
<sequence>MNSAALTAPDLEDLIRTGVPMVGNMGVRVQHVEAGQVRLALPRHDDFVRPGGTIGGPVMFALADVALYGAVLSLIGRVELAVTTSMTINFLRRPPMRGLLAEGRILKMGQRLAYGEVLLFSEEDPQPIAHATGTYSIPPHPRVEAPPPAPFAAP</sequence>
<evidence type="ECO:0000256" key="1">
    <source>
        <dbReference type="ARBA" id="ARBA00022801"/>
    </source>
</evidence>
<dbReference type="EMBL" id="MLJW01000264">
    <property type="protein sequence ID" value="OIQ91270.1"/>
    <property type="molecule type" value="Genomic_DNA"/>
</dbReference>
<feature type="domain" description="Thioesterase" evidence="3">
    <location>
        <begin position="51"/>
        <end position="126"/>
    </location>
</feature>
<accession>A0A1J5R5N9</accession>
<dbReference type="InterPro" id="IPR029069">
    <property type="entry name" value="HotDog_dom_sf"/>
</dbReference>
<gene>
    <name evidence="4" type="ORF">GALL_268030</name>
</gene>
<dbReference type="GO" id="GO:0016787">
    <property type="term" value="F:hydrolase activity"/>
    <property type="evidence" value="ECO:0007669"/>
    <property type="project" value="UniProtKB-KW"/>
</dbReference>
<dbReference type="Pfam" id="PF03061">
    <property type="entry name" value="4HBT"/>
    <property type="match status" value="1"/>
</dbReference>
<keyword evidence="1" id="KW-0378">Hydrolase</keyword>
<dbReference type="AlphaFoldDB" id="A0A1J5R5N9"/>
<dbReference type="InterPro" id="IPR006683">
    <property type="entry name" value="Thioestr_dom"/>
</dbReference>
<comment type="caution">
    <text evidence="4">The sequence shown here is derived from an EMBL/GenBank/DDBJ whole genome shotgun (WGS) entry which is preliminary data.</text>
</comment>
<dbReference type="SUPFAM" id="SSF54637">
    <property type="entry name" value="Thioesterase/thiol ester dehydrase-isomerase"/>
    <property type="match status" value="1"/>
</dbReference>
<dbReference type="InterPro" id="IPR003736">
    <property type="entry name" value="PAAI_dom"/>
</dbReference>